<protein>
    <submittedName>
        <fullName evidence="3">Aspartate/glutamate/uridylate kinase (LysC)</fullName>
        <ecNumber evidence="3">2.7.2.4</ecNumber>
    </submittedName>
</protein>
<comment type="similarity">
    <text evidence="1">Belongs to the aspartokinase family.</text>
</comment>
<dbReference type="AlphaFoldDB" id="A0A075I1W7"/>
<accession>A0A075I1W7</accession>
<dbReference type="GO" id="GO:0005829">
    <property type="term" value="C:cytosol"/>
    <property type="evidence" value="ECO:0007669"/>
    <property type="project" value="TreeGrafter"/>
</dbReference>
<dbReference type="Pfam" id="PF00696">
    <property type="entry name" value="AA_kinase"/>
    <property type="match status" value="1"/>
</dbReference>
<dbReference type="SUPFAM" id="SSF53633">
    <property type="entry name" value="Carbamate kinase-like"/>
    <property type="match status" value="1"/>
</dbReference>
<dbReference type="PANTHER" id="PTHR21499:SF59">
    <property type="entry name" value="ASPARTOKINASE"/>
    <property type="match status" value="1"/>
</dbReference>
<dbReference type="Gene3D" id="3.40.1160.10">
    <property type="entry name" value="Acetylglutamate kinase-like"/>
    <property type="match status" value="1"/>
</dbReference>
<organism evidence="3">
    <name type="scientific">uncultured marine thaumarchaeote KM3_88_C09</name>
    <dbReference type="NCBI Taxonomy" id="1456333"/>
    <lineage>
        <taxon>Archaea</taxon>
        <taxon>Nitrososphaerota</taxon>
        <taxon>environmental samples</taxon>
    </lineage>
</organism>
<dbReference type="InterPro" id="IPR036393">
    <property type="entry name" value="AceGlu_kinase-like_sf"/>
</dbReference>
<keyword evidence="3" id="KW-0418">Kinase</keyword>
<feature type="domain" description="Aspartate/glutamate/uridylate kinase" evidence="2">
    <location>
        <begin position="5"/>
        <end position="299"/>
    </location>
</feature>
<dbReference type="Gene3D" id="3.30.2130.10">
    <property type="entry name" value="VC0802-like"/>
    <property type="match status" value="1"/>
</dbReference>
<evidence type="ECO:0000256" key="1">
    <source>
        <dbReference type="ARBA" id="ARBA00010122"/>
    </source>
</evidence>
<keyword evidence="3" id="KW-0808">Transferase</keyword>
<dbReference type="Gene3D" id="1.20.120.1320">
    <property type="entry name" value="Aspartokinase, catalytic domain"/>
    <property type="match status" value="1"/>
</dbReference>
<gene>
    <name evidence="3" type="primary">lysC</name>
</gene>
<dbReference type="GO" id="GO:0009090">
    <property type="term" value="P:homoserine biosynthetic process"/>
    <property type="evidence" value="ECO:0007669"/>
    <property type="project" value="TreeGrafter"/>
</dbReference>
<dbReference type="GO" id="GO:0004072">
    <property type="term" value="F:aspartate kinase activity"/>
    <property type="evidence" value="ECO:0007669"/>
    <property type="project" value="UniProtKB-EC"/>
</dbReference>
<dbReference type="PANTHER" id="PTHR21499">
    <property type="entry name" value="ASPARTATE KINASE"/>
    <property type="match status" value="1"/>
</dbReference>
<reference evidence="3" key="1">
    <citation type="journal article" date="2014" name="Genome Biol. Evol.">
        <title>Pangenome evidence for extensive interdomain horizontal transfer affecting lineage core and shell genes in uncultured planktonic thaumarchaeota and euryarchaeota.</title>
        <authorList>
            <person name="Deschamps P."/>
            <person name="Zivanovic Y."/>
            <person name="Moreira D."/>
            <person name="Rodriguez-Valera F."/>
            <person name="Lopez-Garcia P."/>
        </authorList>
    </citation>
    <scope>NUCLEOTIDE SEQUENCE</scope>
</reference>
<dbReference type="GO" id="GO:0009089">
    <property type="term" value="P:lysine biosynthetic process via diaminopimelate"/>
    <property type="evidence" value="ECO:0007669"/>
    <property type="project" value="TreeGrafter"/>
</dbReference>
<dbReference type="EC" id="2.7.2.4" evidence="3"/>
<proteinExistence type="inferred from homology"/>
<sequence>MMDSVVIAKFGGSAIGVDGISIPVIIQRINSLSKDAKVIAVFSAPLTVVEGKRRSLTDVTLELGKRAEEGKASDLIILRKTYEKILELVSSEFQEQCRIIIDDCLDKVRIELEKTMEKKEFADEIRSRTLAFSGEILISHIMEYILQSQGIKSKVVDLDNWPIITDNNIESTNFLASESSKKVEFLESLLDENQVVSIGGFIGCTVDGTITTYERGGSDRTAADLGILLHKKFDVKIDLEKDSSIVSADPKIISDGLTQVQNLSYNEARLAGMFGMNILDPIAIKEILENGVSMPIVITDMRNPEKFTTIKRKTANENAHPIKIITGKKNCAILRIESELAHKLLESLEKKKRYSEFVILSPFTKDGIQFTRILFLDGDYIKRNEKYVLGFDALATITYNRGVITLIGDEMWRVQQIVSKTSARIGESGINILNIDAQEETSRIIIVMEDSGNNIEKAIIAIHEERDNIKFI</sequence>
<name>A0A075I1W7_9ARCH</name>
<evidence type="ECO:0000259" key="2">
    <source>
        <dbReference type="Pfam" id="PF00696"/>
    </source>
</evidence>
<dbReference type="InterPro" id="IPR042199">
    <property type="entry name" value="AsparK_Bifunc_asparK/hSer_DH"/>
</dbReference>
<dbReference type="EMBL" id="KF901152">
    <property type="protein sequence ID" value="AIF19993.1"/>
    <property type="molecule type" value="Genomic_DNA"/>
</dbReference>
<evidence type="ECO:0000313" key="3">
    <source>
        <dbReference type="EMBL" id="AIF19993.1"/>
    </source>
</evidence>
<dbReference type="InterPro" id="IPR001048">
    <property type="entry name" value="Asp/Glu/Uridylate_kinase"/>
</dbReference>